<dbReference type="Proteomes" id="UP000001307">
    <property type="component" value="Unassembled WGS sequence"/>
</dbReference>
<accession>E4WSY9</accession>
<dbReference type="AlphaFoldDB" id="E4WSY9"/>
<reference evidence="1" key="1">
    <citation type="journal article" date="2010" name="Science">
        <title>Plasticity of animal genome architecture unmasked by rapid evolution of a pelagic tunicate.</title>
        <authorList>
            <person name="Denoeud F."/>
            <person name="Henriet S."/>
            <person name="Mungpakdee S."/>
            <person name="Aury J.M."/>
            <person name="Da Silva C."/>
            <person name="Brinkmann H."/>
            <person name="Mikhaleva J."/>
            <person name="Olsen L.C."/>
            <person name="Jubin C."/>
            <person name="Canestro C."/>
            <person name="Bouquet J.M."/>
            <person name="Danks G."/>
            <person name="Poulain J."/>
            <person name="Campsteijn C."/>
            <person name="Adamski M."/>
            <person name="Cross I."/>
            <person name="Yadetie F."/>
            <person name="Muffato M."/>
            <person name="Louis A."/>
            <person name="Butcher S."/>
            <person name="Tsagkogeorga G."/>
            <person name="Konrad A."/>
            <person name="Singh S."/>
            <person name="Jensen M.F."/>
            <person name="Cong E.H."/>
            <person name="Eikeseth-Otteraa H."/>
            <person name="Noel B."/>
            <person name="Anthouard V."/>
            <person name="Porcel B.M."/>
            <person name="Kachouri-Lafond R."/>
            <person name="Nishino A."/>
            <person name="Ugolini M."/>
            <person name="Chourrout P."/>
            <person name="Nishida H."/>
            <person name="Aasland R."/>
            <person name="Huzurbazar S."/>
            <person name="Westhof E."/>
            <person name="Delsuc F."/>
            <person name="Lehrach H."/>
            <person name="Reinhardt R."/>
            <person name="Weissenbach J."/>
            <person name="Roy S.W."/>
            <person name="Artiguenave F."/>
            <person name="Postlethwait J.H."/>
            <person name="Manak J.R."/>
            <person name="Thompson E.M."/>
            <person name="Jaillon O."/>
            <person name="Du Pasquier L."/>
            <person name="Boudinot P."/>
            <person name="Liberles D.A."/>
            <person name="Volff J.N."/>
            <person name="Philippe H."/>
            <person name="Lenhard B."/>
            <person name="Roest Crollius H."/>
            <person name="Wincker P."/>
            <person name="Chourrout D."/>
        </authorList>
    </citation>
    <scope>NUCLEOTIDE SEQUENCE [LARGE SCALE GENOMIC DNA]</scope>
</reference>
<gene>
    <name evidence="1" type="ORF">GSOID_T00005842001</name>
</gene>
<evidence type="ECO:0000313" key="2">
    <source>
        <dbReference type="Proteomes" id="UP000001307"/>
    </source>
</evidence>
<evidence type="ECO:0000313" key="1">
    <source>
        <dbReference type="EMBL" id="CBY06780.1"/>
    </source>
</evidence>
<name>E4WSY9_OIKDI</name>
<organism evidence="1">
    <name type="scientific">Oikopleura dioica</name>
    <name type="common">Tunicate</name>
    <dbReference type="NCBI Taxonomy" id="34765"/>
    <lineage>
        <taxon>Eukaryota</taxon>
        <taxon>Metazoa</taxon>
        <taxon>Chordata</taxon>
        <taxon>Tunicata</taxon>
        <taxon>Appendicularia</taxon>
        <taxon>Copelata</taxon>
        <taxon>Oikopleuridae</taxon>
        <taxon>Oikopleura</taxon>
    </lineage>
</organism>
<proteinExistence type="predicted"/>
<dbReference type="InParanoid" id="E4WSY9"/>
<dbReference type="EMBL" id="FN653016">
    <property type="protein sequence ID" value="CBY06780.1"/>
    <property type="molecule type" value="Genomic_DNA"/>
</dbReference>
<keyword evidence="2" id="KW-1185">Reference proteome</keyword>
<sequence length="490" mass="56929">MEIKKIIKKILKLPFSTICSSPTERSERCFYYAPDYNLDRFESAQGFIASNHFNTKQSVVSFKGIFHVISLRFGNSWIRTSKTASLNLIRENEEAIKGWKKGEIALPIEFQDLDAVHIIPFVDLGRLLFVLVARSISLSNTQYSLLLETTDGKLVNLGSEWIGARVEYQKRAICFSEMIASEDFYYSDYWGINNDECEYFINTFVCNDRIYLQSYVFDTTFELEMDFDHFELQYNQLEENHKLHVTTNPYFAFHDDVFPVFARNQVSQQKFNPLVSDRITLVPDNYFSTLEFFDHISTIMLEAVGIYAISFCLRMTNSILVFEKIIEIQLAKSQNLLSVEVGPNGTVQFLSDFLEDKIVSEKSIFHKEDMFLIKFNFESPSISFYDVDDSDGNSKVLRKKLTSFSKFKKQAVKVYKYGQQIEIKKFSYYRGKNIQDHMLLIFDIDDYSNLETSNFMISGDFQADSYLANATIHAPYKVARWSSKIAGQKF</sequence>
<protein>
    <submittedName>
        <fullName evidence="1">Uncharacterized protein</fullName>
    </submittedName>
</protein>